<evidence type="ECO:0000313" key="2">
    <source>
        <dbReference type="Proteomes" id="UP000188532"/>
    </source>
</evidence>
<accession>A0A1V3WBM9</accession>
<evidence type="ECO:0000313" key="1">
    <source>
        <dbReference type="EMBL" id="OOK64394.1"/>
    </source>
</evidence>
<sequence length="40" mass="4456">MAILTSDILRSERSTTPVEKATLVDETARPIRATTSVIRR</sequence>
<organism evidence="1 2">
    <name type="scientific">Mycobacterium kansasii</name>
    <dbReference type="NCBI Taxonomy" id="1768"/>
    <lineage>
        <taxon>Bacteria</taxon>
        <taxon>Bacillati</taxon>
        <taxon>Actinomycetota</taxon>
        <taxon>Actinomycetes</taxon>
        <taxon>Mycobacteriales</taxon>
        <taxon>Mycobacteriaceae</taxon>
        <taxon>Mycobacterium</taxon>
    </lineage>
</organism>
<dbReference type="AlphaFoldDB" id="A0A1V3WBM9"/>
<dbReference type="EMBL" id="MVBN01000013">
    <property type="protein sequence ID" value="OOK64394.1"/>
    <property type="molecule type" value="Genomic_DNA"/>
</dbReference>
<gene>
    <name evidence="1" type="ORF">BZL29_8305</name>
</gene>
<reference evidence="1 2" key="1">
    <citation type="submission" date="2017-02" db="EMBL/GenBank/DDBJ databases">
        <title>Complete genome sequences of Mycobacterium kansasii strains isolated from rhesus macaques.</title>
        <authorList>
            <person name="Panda A."/>
            <person name="Nagaraj S."/>
            <person name="Zhao X."/>
            <person name="Tettelin H."/>
            <person name="Detolla L.J."/>
        </authorList>
    </citation>
    <scope>NUCLEOTIDE SEQUENCE [LARGE SCALE GENOMIC DNA]</scope>
    <source>
        <strain evidence="1 2">11-3469</strain>
    </source>
</reference>
<protein>
    <submittedName>
        <fullName evidence="1">Uncharacterized protein</fullName>
    </submittedName>
</protein>
<proteinExistence type="predicted"/>
<dbReference type="Proteomes" id="UP000188532">
    <property type="component" value="Unassembled WGS sequence"/>
</dbReference>
<comment type="caution">
    <text evidence="1">The sequence shown here is derived from an EMBL/GenBank/DDBJ whole genome shotgun (WGS) entry which is preliminary data.</text>
</comment>
<name>A0A1V3WBM9_MYCKA</name>